<dbReference type="AlphaFoldDB" id="A0A6A2YRC8"/>
<evidence type="ECO:0000256" key="2">
    <source>
        <dbReference type="SAM" id="Phobius"/>
    </source>
</evidence>
<feature type="region of interest" description="Disordered" evidence="1">
    <location>
        <begin position="77"/>
        <end position="119"/>
    </location>
</feature>
<reference evidence="3" key="1">
    <citation type="submission" date="2019-09" db="EMBL/GenBank/DDBJ databases">
        <title>Draft genome information of white flower Hibiscus syriacus.</title>
        <authorList>
            <person name="Kim Y.-M."/>
        </authorList>
    </citation>
    <scope>NUCLEOTIDE SEQUENCE [LARGE SCALE GENOMIC DNA]</scope>
    <source>
        <strain evidence="3">YM2019G1</strain>
    </source>
</reference>
<feature type="compositionally biased region" description="Low complexity" evidence="1">
    <location>
        <begin position="77"/>
        <end position="112"/>
    </location>
</feature>
<sequence>MAPIFSIAFLGHDWPFKCYLLLMSRWMSDQALQAAWIMRAETELIVLLFNNGAIIPTPLKITAIMLSIVIPEQRSTGITPPTGIPTTGPNTGITPPTGIPTTGPNIGTPPGTAFTPAGSTDTNPPNHADALFTSVNSIFFTLIFALWILT</sequence>
<proteinExistence type="predicted"/>
<evidence type="ECO:0000256" key="1">
    <source>
        <dbReference type="SAM" id="MobiDB-lite"/>
    </source>
</evidence>
<keyword evidence="2" id="KW-1133">Transmembrane helix</keyword>
<organism evidence="3 4">
    <name type="scientific">Hibiscus syriacus</name>
    <name type="common">Rose of Sharon</name>
    <dbReference type="NCBI Taxonomy" id="106335"/>
    <lineage>
        <taxon>Eukaryota</taxon>
        <taxon>Viridiplantae</taxon>
        <taxon>Streptophyta</taxon>
        <taxon>Embryophyta</taxon>
        <taxon>Tracheophyta</taxon>
        <taxon>Spermatophyta</taxon>
        <taxon>Magnoliopsida</taxon>
        <taxon>eudicotyledons</taxon>
        <taxon>Gunneridae</taxon>
        <taxon>Pentapetalae</taxon>
        <taxon>rosids</taxon>
        <taxon>malvids</taxon>
        <taxon>Malvales</taxon>
        <taxon>Malvaceae</taxon>
        <taxon>Malvoideae</taxon>
        <taxon>Hibiscus</taxon>
    </lineage>
</organism>
<gene>
    <name evidence="3" type="ORF">F3Y22_tig00111277pilonHSYRG00010</name>
</gene>
<comment type="caution">
    <text evidence="3">The sequence shown here is derived from an EMBL/GenBank/DDBJ whole genome shotgun (WGS) entry which is preliminary data.</text>
</comment>
<dbReference type="EMBL" id="VEPZ02001293">
    <property type="protein sequence ID" value="KAE8681991.1"/>
    <property type="molecule type" value="Genomic_DNA"/>
</dbReference>
<accession>A0A6A2YRC8</accession>
<feature type="transmembrane region" description="Helical" evidence="2">
    <location>
        <begin position="130"/>
        <end position="149"/>
    </location>
</feature>
<protein>
    <submittedName>
        <fullName evidence="3">Uncharacterized protein</fullName>
    </submittedName>
</protein>
<keyword evidence="2" id="KW-0812">Transmembrane</keyword>
<keyword evidence="2" id="KW-0472">Membrane</keyword>
<dbReference type="Proteomes" id="UP000436088">
    <property type="component" value="Unassembled WGS sequence"/>
</dbReference>
<name>A0A6A2YRC8_HIBSY</name>
<evidence type="ECO:0000313" key="3">
    <source>
        <dbReference type="EMBL" id="KAE8681991.1"/>
    </source>
</evidence>
<evidence type="ECO:0000313" key="4">
    <source>
        <dbReference type="Proteomes" id="UP000436088"/>
    </source>
</evidence>
<keyword evidence="4" id="KW-1185">Reference proteome</keyword>